<dbReference type="EMBL" id="BPQG01000036">
    <property type="protein sequence ID" value="GJD44592.1"/>
    <property type="molecule type" value="Genomic_DNA"/>
</dbReference>
<comment type="similarity">
    <text evidence="1">Belongs to the Omp25/RopB family.</text>
</comment>
<evidence type="ECO:0000256" key="2">
    <source>
        <dbReference type="SAM" id="SignalP"/>
    </source>
</evidence>
<feature type="chain" id="PRO_5046299324" description="Porin" evidence="2">
    <location>
        <begin position="22"/>
        <end position="286"/>
    </location>
</feature>
<accession>A0ABQ4QHA5</accession>
<name>A0ABQ4QHA5_9HYPH</name>
<dbReference type="PANTHER" id="PTHR34001:SF3">
    <property type="entry name" value="BLL7405 PROTEIN"/>
    <property type="match status" value="1"/>
</dbReference>
<evidence type="ECO:0000256" key="1">
    <source>
        <dbReference type="ARBA" id="ARBA00038306"/>
    </source>
</evidence>
<dbReference type="InterPro" id="IPR051692">
    <property type="entry name" value="OMP-like"/>
</dbReference>
<dbReference type="PANTHER" id="PTHR34001">
    <property type="entry name" value="BLL7405 PROTEIN"/>
    <property type="match status" value="1"/>
</dbReference>
<keyword evidence="4" id="KW-1185">Reference proteome</keyword>
<evidence type="ECO:0008006" key="5">
    <source>
        <dbReference type="Google" id="ProtNLM"/>
    </source>
</evidence>
<sequence>MTKKLLLASTVLAGMTAVASAADLPRRAPPPVFTPIPVFTWTGFYAGLESSYAFTDRQRIITNGTTPVTVGNVAAGRRLSTVTTEQDAVGKLGGTFGYNYQFTPGSGFVIGVANSIDWTDLTKNRFVIGAPLAGGVVGNPAAYRQSLDWLGTLTGRVGYGFDRVLVYGMGGLAYGNVFYDARFFTPGNALQFAGRYDDFETGYAYGGGIEFAVPTDSFLNTFAFGKYLGLKYEAVTVKVEYLHYDLGSRNVVVSAVPGVGTGAYVSRFTTEGNVVRAGFNYKFSGL</sequence>
<evidence type="ECO:0000313" key="3">
    <source>
        <dbReference type="EMBL" id="GJD44592.1"/>
    </source>
</evidence>
<reference evidence="3 4" key="1">
    <citation type="journal article" date="2021" name="Front. Microbiol.">
        <title>Comprehensive Comparative Genomics and Phenotyping of Methylobacterium Species.</title>
        <authorList>
            <person name="Alessa O."/>
            <person name="Ogura Y."/>
            <person name="Fujitani Y."/>
            <person name="Takami H."/>
            <person name="Hayashi T."/>
            <person name="Sahin N."/>
            <person name="Tani A."/>
        </authorList>
    </citation>
    <scope>NUCLEOTIDE SEQUENCE [LARGE SCALE GENOMIC DNA]</scope>
    <source>
        <strain evidence="3 4">DSM 23679</strain>
    </source>
</reference>
<dbReference type="RefSeq" id="WP_147753642.1">
    <property type="nucleotide sequence ID" value="NZ_BPQG01000036.1"/>
</dbReference>
<dbReference type="Proteomes" id="UP001055117">
    <property type="component" value="Unassembled WGS sequence"/>
</dbReference>
<protein>
    <recommendedName>
        <fullName evidence="5">Porin</fullName>
    </recommendedName>
</protein>
<comment type="caution">
    <text evidence="3">The sequence shown here is derived from an EMBL/GenBank/DDBJ whole genome shotgun (WGS) entry which is preliminary data.</text>
</comment>
<proteinExistence type="inferred from homology"/>
<gene>
    <name evidence="3" type="ORF">AFCDBAGC_2459</name>
</gene>
<keyword evidence="2" id="KW-0732">Signal</keyword>
<evidence type="ECO:0000313" key="4">
    <source>
        <dbReference type="Proteomes" id="UP001055117"/>
    </source>
</evidence>
<feature type="signal peptide" evidence="2">
    <location>
        <begin position="1"/>
        <end position="21"/>
    </location>
</feature>
<organism evidence="3 4">
    <name type="scientific">Methylobacterium cerastii</name>
    <dbReference type="NCBI Taxonomy" id="932741"/>
    <lineage>
        <taxon>Bacteria</taxon>
        <taxon>Pseudomonadati</taxon>
        <taxon>Pseudomonadota</taxon>
        <taxon>Alphaproteobacteria</taxon>
        <taxon>Hyphomicrobiales</taxon>
        <taxon>Methylobacteriaceae</taxon>
        <taxon>Methylobacterium</taxon>
    </lineage>
</organism>
<dbReference type="SUPFAM" id="SSF56925">
    <property type="entry name" value="OMPA-like"/>
    <property type="match status" value="1"/>
</dbReference>
<dbReference type="InterPro" id="IPR011250">
    <property type="entry name" value="OMP/PagP_B-barrel"/>
</dbReference>